<organism evidence="2 3">
    <name type="scientific">Methylobacterium organophilum</name>
    <dbReference type="NCBI Taxonomy" id="410"/>
    <lineage>
        <taxon>Bacteria</taxon>
        <taxon>Pseudomonadati</taxon>
        <taxon>Pseudomonadota</taxon>
        <taxon>Alphaproteobacteria</taxon>
        <taxon>Hyphomicrobiales</taxon>
        <taxon>Methylobacteriaceae</taxon>
        <taxon>Methylobacterium</taxon>
    </lineage>
</organism>
<dbReference type="Pfam" id="PF11324">
    <property type="entry name" value="DUF3126"/>
    <property type="match status" value="1"/>
</dbReference>
<sequence length="124" mass="13594">MSEDVSSLGGTRLPAAPHHGKPPPSPHVPGCRKIPRPPVRAVPHALPNPKGRSVNKTDIAKVQSYLRRTFANTNIRVVGRPKKDDSAEVYIGEEFLGVVSEDKEDGDNSFQFNMAILDIDLDEE</sequence>
<dbReference type="InterPro" id="IPR021473">
    <property type="entry name" value="DUF3126"/>
</dbReference>
<accession>A0ABQ4T753</accession>
<name>A0ABQ4T753_METOR</name>
<evidence type="ECO:0000256" key="1">
    <source>
        <dbReference type="SAM" id="MobiDB-lite"/>
    </source>
</evidence>
<proteinExistence type="predicted"/>
<dbReference type="EMBL" id="BPQV01000002">
    <property type="protein sequence ID" value="GJE26050.1"/>
    <property type="molecule type" value="Genomic_DNA"/>
</dbReference>
<protein>
    <recommendedName>
        <fullName evidence="4">DUF3126 family protein</fullName>
    </recommendedName>
</protein>
<evidence type="ECO:0000313" key="2">
    <source>
        <dbReference type="EMBL" id="GJE26050.1"/>
    </source>
</evidence>
<gene>
    <name evidence="2" type="ORF">LKMONMHP_0894</name>
</gene>
<comment type="caution">
    <text evidence="2">The sequence shown here is derived from an EMBL/GenBank/DDBJ whole genome shotgun (WGS) entry which is preliminary data.</text>
</comment>
<feature type="region of interest" description="Disordered" evidence="1">
    <location>
        <begin position="1"/>
        <end position="54"/>
    </location>
</feature>
<dbReference type="Proteomes" id="UP001055156">
    <property type="component" value="Unassembled WGS sequence"/>
</dbReference>
<evidence type="ECO:0008006" key="4">
    <source>
        <dbReference type="Google" id="ProtNLM"/>
    </source>
</evidence>
<reference evidence="2" key="1">
    <citation type="journal article" date="2021" name="Front. Microbiol.">
        <title>Comprehensive Comparative Genomics and Phenotyping of Methylobacterium Species.</title>
        <authorList>
            <person name="Alessa O."/>
            <person name="Ogura Y."/>
            <person name="Fujitani Y."/>
            <person name="Takami H."/>
            <person name="Hayashi T."/>
            <person name="Sahin N."/>
            <person name="Tani A."/>
        </authorList>
    </citation>
    <scope>NUCLEOTIDE SEQUENCE</scope>
    <source>
        <strain evidence="2">NBRC 15689</strain>
    </source>
</reference>
<evidence type="ECO:0000313" key="3">
    <source>
        <dbReference type="Proteomes" id="UP001055156"/>
    </source>
</evidence>
<reference evidence="2" key="2">
    <citation type="submission" date="2021-08" db="EMBL/GenBank/DDBJ databases">
        <authorList>
            <person name="Tani A."/>
            <person name="Ola A."/>
            <person name="Ogura Y."/>
            <person name="Katsura K."/>
            <person name="Hayashi T."/>
        </authorList>
    </citation>
    <scope>NUCLEOTIDE SEQUENCE</scope>
    <source>
        <strain evidence="2">NBRC 15689</strain>
    </source>
</reference>
<keyword evidence="3" id="KW-1185">Reference proteome</keyword>